<evidence type="ECO:0000313" key="1">
    <source>
        <dbReference type="EMBL" id="MDG6894498.1"/>
    </source>
</evidence>
<name>A0A9X4P8L6_9PAST</name>
<organism evidence="1 2">
    <name type="scientific">Volucribacter amazonae</name>
    <dbReference type="NCBI Taxonomy" id="256731"/>
    <lineage>
        <taxon>Bacteria</taxon>
        <taxon>Pseudomonadati</taxon>
        <taxon>Pseudomonadota</taxon>
        <taxon>Gammaproteobacteria</taxon>
        <taxon>Pasteurellales</taxon>
        <taxon>Pasteurellaceae</taxon>
        <taxon>Volucribacter</taxon>
    </lineage>
</organism>
<accession>A0A9X4P8L6</accession>
<dbReference type="EMBL" id="LWID01000001">
    <property type="protein sequence ID" value="MDG6894498.1"/>
    <property type="molecule type" value="Genomic_DNA"/>
</dbReference>
<keyword evidence="2" id="KW-1185">Reference proteome</keyword>
<protein>
    <submittedName>
        <fullName evidence="1">Uncharacterized protein</fullName>
    </submittedName>
</protein>
<dbReference type="AlphaFoldDB" id="A0A9X4P8L6"/>
<reference evidence="1" key="1">
    <citation type="submission" date="2016-03" db="EMBL/GenBank/DDBJ databases">
        <title>Co-evolution between Pasteurellaceae and their hosts.</title>
        <authorList>
            <person name="Hansen M.J."/>
            <person name="Bojesen A.M."/>
            <person name="Planet P."/>
        </authorList>
    </citation>
    <scope>NUCLEOTIDE SEQUENCE</scope>
    <source>
        <strain evidence="1">146/S8/89</strain>
    </source>
</reference>
<proteinExistence type="predicted"/>
<evidence type="ECO:0000313" key="2">
    <source>
        <dbReference type="Proteomes" id="UP001155500"/>
    </source>
</evidence>
<gene>
    <name evidence="1" type="ORF">A6A20_02385</name>
</gene>
<sequence length="98" mass="11190">MRSILEKFSNNLNISDHAPLKILCVKLRTIGTFLLFEPCGARRVQKCGVIVQVETQDQNFSRGHFFAYFLCASKESKQNGKNIVLSKIKPYKTSSFNF</sequence>
<comment type="caution">
    <text evidence="1">The sequence shown here is derived from an EMBL/GenBank/DDBJ whole genome shotgun (WGS) entry which is preliminary data.</text>
</comment>
<dbReference type="Proteomes" id="UP001155500">
    <property type="component" value="Unassembled WGS sequence"/>
</dbReference>